<organism evidence="2 3">
    <name type="scientific">Sporothrix stenoceras</name>
    <dbReference type="NCBI Taxonomy" id="5173"/>
    <lineage>
        <taxon>Eukaryota</taxon>
        <taxon>Fungi</taxon>
        <taxon>Dikarya</taxon>
        <taxon>Ascomycota</taxon>
        <taxon>Pezizomycotina</taxon>
        <taxon>Sordariomycetes</taxon>
        <taxon>Sordariomycetidae</taxon>
        <taxon>Ophiostomatales</taxon>
        <taxon>Ophiostomataceae</taxon>
        <taxon>Sporothrix</taxon>
    </lineage>
</organism>
<dbReference type="Proteomes" id="UP001583186">
    <property type="component" value="Unassembled WGS sequence"/>
</dbReference>
<dbReference type="Pfam" id="PF12311">
    <property type="entry name" value="DUF3632"/>
    <property type="match status" value="1"/>
</dbReference>
<feature type="region of interest" description="Disordered" evidence="1">
    <location>
        <begin position="191"/>
        <end position="216"/>
    </location>
</feature>
<proteinExistence type="predicted"/>
<protein>
    <submittedName>
        <fullName evidence="2">Uncharacterized protein</fullName>
    </submittedName>
</protein>
<dbReference type="PANTHER" id="PTHR38797:SF4">
    <property type="entry name" value="NUCLEAR PORE COMPLEX PROTEIN NUP85"/>
    <property type="match status" value="1"/>
</dbReference>
<dbReference type="InterPro" id="IPR053204">
    <property type="entry name" value="Oxopyrrolidines_Biosynth-assoc"/>
</dbReference>
<dbReference type="PANTHER" id="PTHR38797">
    <property type="entry name" value="NUCLEAR PORE COMPLEX PROTEIN NUP85-RELATED"/>
    <property type="match status" value="1"/>
</dbReference>
<comment type="caution">
    <text evidence="2">The sequence shown here is derived from an EMBL/GenBank/DDBJ whole genome shotgun (WGS) entry which is preliminary data.</text>
</comment>
<evidence type="ECO:0000313" key="3">
    <source>
        <dbReference type="Proteomes" id="UP001583186"/>
    </source>
</evidence>
<dbReference type="EMBL" id="JAWCUI010000081">
    <property type="protein sequence ID" value="KAL1889016.1"/>
    <property type="molecule type" value="Genomic_DNA"/>
</dbReference>
<reference evidence="2 3" key="1">
    <citation type="journal article" date="2024" name="IMA Fungus">
        <title>IMA Genome - F19 : A genome assembly and annotation guide to empower mycologists, including annotated draft genome sequences of Ceratocystis pirilliformis, Diaporthe australafricana, Fusarium ophioides, Paecilomyces lecythidis, and Sporothrix stenoceras.</title>
        <authorList>
            <person name="Aylward J."/>
            <person name="Wilson A.M."/>
            <person name="Visagie C.M."/>
            <person name="Spraker J."/>
            <person name="Barnes I."/>
            <person name="Buitendag C."/>
            <person name="Ceriani C."/>
            <person name="Del Mar Angel L."/>
            <person name="du Plessis D."/>
            <person name="Fuchs T."/>
            <person name="Gasser K."/>
            <person name="Kramer D."/>
            <person name="Li W."/>
            <person name="Munsamy K."/>
            <person name="Piso A."/>
            <person name="Price J.L."/>
            <person name="Sonnekus B."/>
            <person name="Thomas C."/>
            <person name="van der Nest A."/>
            <person name="van Dijk A."/>
            <person name="van Heerden A."/>
            <person name="van Vuuren N."/>
            <person name="Yilmaz N."/>
            <person name="Duong T.A."/>
            <person name="van der Merwe N.A."/>
            <person name="Wingfield M.J."/>
            <person name="Wingfield B.D."/>
        </authorList>
    </citation>
    <scope>NUCLEOTIDE SEQUENCE [LARGE SCALE GENOMIC DNA]</scope>
    <source>
        <strain evidence="2 3">CMW 5346</strain>
    </source>
</reference>
<accession>A0ABR3YMH9</accession>
<gene>
    <name evidence="2" type="ORF">Sste5346_009196</name>
</gene>
<keyword evidence="3" id="KW-1185">Reference proteome</keyword>
<name>A0ABR3YMH9_9PEZI</name>
<evidence type="ECO:0000256" key="1">
    <source>
        <dbReference type="SAM" id="MobiDB-lite"/>
    </source>
</evidence>
<feature type="compositionally biased region" description="Basic and acidic residues" evidence="1">
    <location>
        <begin position="191"/>
        <end position="202"/>
    </location>
</feature>
<sequence length="216" mass="24466">MVIRKLRKIERGTVIMWGAYMQLWDELPLLNQSTIESTGSPAAKGEEAPSEDQVQQWRNESAFNARCLQSGAGSWDNYAMRALASALESDDWPAPHLRCEILAATQWLIYSSPTLIRWAKENDEDFAQGEVVNWERDVQPGPLFHGREGLSVGRWNFWKERLESLLQSPPDHLFVEDVHGSMSLALERMKIAEKEDAERPEDVESGEVGIPNESGD</sequence>
<evidence type="ECO:0000313" key="2">
    <source>
        <dbReference type="EMBL" id="KAL1889016.1"/>
    </source>
</evidence>
<dbReference type="InterPro" id="IPR022085">
    <property type="entry name" value="OpdG"/>
</dbReference>